<name>A0ABZ2EK85_9BACT</name>
<evidence type="ECO:0000313" key="2">
    <source>
        <dbReference type="Proteomes" id="UP001321305"/>
    </source>
</evidence>
<dbReference type="EMBL" id="CP144143">
    <property type="protein sequence ID" value="WWC83925.1"/>
    <property type="molecule type" value="Genomic_DNA"/>
</dbReference>
<gene>
    <name evidence="1" type="ORF">PIECOFPK_01657</name>
</gene>
<reference evidence="2" key="1">
    <citation type="submission" date="2024-01" db="EMBL/GenBank/DDBJ databases">
        <title>Mycovorax composti gen. nov. sp. nov., a member of the family Chitinophagaceae isolated from button mushroom compost.</title>
        <authorList>
            <person name="Thai M."/>
            <person name="Bell T.L."/>
            <person name="Kertesz M.A."/>
        </authorList>
    </citation>
    <scope>NUCLEOTIDE SEQUENCE [LARGE SCALE GENOMIC DNA]</scope>
    <source>
        <strain evidence="2">C216</strain>
    </source>
</reference>
<evidence type="ECO:0008006" key="3">
    <source>
        <dbReference type="Google" id="ProtNLM"/>
    </source>
</evidence>
<keyword evidence="2" id="KW-1185">Reference proteome</keyword>
<organism evidence="1 2">
    <name type="scientific">Mycovorax composti</name>
    <dbReference type="NCBI Taxonomy" id="2962693"/>
    <lineage>
        <taxon>Bacteria</taxon>
        <taxon>Pseudomonadati</taxon>
        <taxon>Bacteroidota</taxon>
        <taxon>Chitinophagia</taxon>
        <taxon>Chitinophagales</taxon>
        <taxon>Chitinophagaceae</taxon>
        <taxon>Mycovorax</taxon>
    </lineage>
</organism>
<evidence type="ECO:0000313" key="1">
    <source>
        <dbReference type="EMBL" id="WWC83925.1"/>
    </source>
</evidence>
<dbReference type="Proteomes" id="UP001321305">
    <property type="component" value="Chromosome"/>
</dbReference>
<accession>A0ABZ2EK85</accession>
<sequence length="595" mass="68163">MKFCKSLLFILPILLVLPIKILSQYTVNISYNISANKEIIEVPKEQKKSYLNNINTAPYIKKNSSNALSTNKPNNDVLTALIGENQFVELSITNTSKTNRQFQITTNFPDSWNLAIRKRVMLPDWYSFDQGNPKIYYYGDALPLLNKINRTWTLPVSSGEVANIILDYEVNSKSNAPLEIRVKDMGSGKITTCQLNLKVLEKRFPSTVPFNSIAFNSNNDYSYTEFTQTLKKYEFNILVVNYVPQITFDRNGNIVVPIKKEASQTQGFISTAIPWIKQGGKIALFWQPRYNKFGLTRDGNSLPIYSSSWNRAFVNEVLASVQLIKSHYPALKNEQIILYVADEITSRKYDGDISEEVKGIQSLLKYIKQQIPQFKTLVSFGYISYPKDINAVMPYTDILLPHFIMPESYTKYAPQSYNPALAFKERFSQYRNNQQCWLYMVEKGKSSPLPNFTVLPMLAVLKKAKGLSWYAFSDRRGSSWISNDGGRLDYGLFYLKEPNVSLYTQSVKGLSNAERIIPSIRLVGAKIGIQNAKLLQYLLDNRGKLNRSGQEQLNKIVSRLKTLFDIYDQPKKNFESENINIVELSNDLRLLFNQI</sequence>
<dbReference type="RefSeq" id="WP_409965570.1">
    <property type="nucleotide sequence ID" value="NZ_CP144143.1"/>
</dbReference>
<protein>
    <recommendedName>
        <fullName evidence="3">Glycoside hydrolase 123 C-terminal domain-containing protein</fullName>
    </recommendedName>
</protein>
<proteinExistence type="predicted"/>